<dbReference type="Pfam" id="PF05380">
    <property type="entry name" value="Peptidase_A17"/>
    <property type="match status" value="1"/>
</dbReference>
<evidence type="ECO:0000313" key="3">
    <source>
        <dbReference type="Proteomes" id="UP000479190"/>
    </source>
</evidence>
<dbReference type="Proteomes" id="UP000479190">
    <property type="component" value="Unassembled WGS sequence"/>
</dbReference>
<dbReference type="SUPFAM" id="SSF53098">
    <property type="entry name" value="Ribonuclease H-like"/>
    <property type="match status" value="1"/>
</dbReference>
<dbReference type="PANTHER" id="PTHR47331:SF1">
    <property type="entry name" value="GAG-LIKE PROTEIN"/>
    <property type="match status" value="1"/>
</dbReference>
<evidence type="ECO:0000259" key="1">
    <source>
        <dbReference type="PROSITE" id="PS50994"/>
    </source>
</evidence>
<dbReference type="InterPro" id="IPR036397">
    <property type="entry name" value="RNaseH_sf"/>
</dbReference>
<name>A0A6H5IP96_9HYME</name>
<dbReference type="InterPro" id="IPR041588">
    <property type="entry name" value="Integrase_H2C2"/>
</dbReference>
<protein>
    <recommendedName>
        <fullName evidence="1">Integrase catalytic domain-containing protein</fullName>
    </recommendedName>
</protein>
<dbReference type="Gene3D" id="3.30.420.10">
    <property type="entry name" value="Ribonuclease H-like superfamily/Ribonuclease H"/>
    <property type="match status" value="1"/>
</dbReference>
<dbReference type="GO" id="GO:0003676">
    <property type="term" value="F:nucleic acid binding"/>
    <property type="evidence" value="ECO:0007669"/>
    <property type="project" value="InterPro"/>
</dbReference>
<dbReference type="EMBL" id="CADCXV010000918">
    <property type="protein sequence ID" value="CAB0038626.1"/>
    <property type="molecule type" value="Genomic_DNA"/>
</dbReference>
<dbReference type="Pfam" id="PF17921">
    <property type="entry name" value="Integrase_H2C2"/>
    <property type="match status" value="1"/>
</dbReference>
<organism evidence="2 3">
    <name type="scientific">Trichogramma brassicae</name>
    <dbReference type="NCBI Taxonomy" id="86971"/>
    <lineage>
        <taxon>Eukaryota</taxon>
        <taxon>Metazoa</taxon>
        <taxon>Ecdysozoa</taxon>
        <taxon>Arthropoda</taxon>
        <taxon>Hexapoda</taxon>
        <taxon>Insecta</taxon>
        <taxon>Pterygota</taxon>
        <taxon>Neoptera</taxon>
        <taxon>Endopterygota</taxon>
        <taxon>Hymenoptera</taxon>
        <taxon>Apocrita</taxon>
        <taxon>Proctotrupomorpha</taxon>
        <taxon>Chalcidoidea</taxon>
        <taxon>Trichogrammatidae</taxon>
        <taxon>Trichogramma</taxon>
    </lineage>
</organism>
<dbReference type="InterPro" id="IPR008042">
    <property type="entry name" value="Retrotrans_Pao"/>
</dbReference>
<sequence>MPVIERWLLSLTYVAQQEDRAHLHLLVARTKLASIKSLKDYPRKQPRMTIPRLELRAAFLAIRLLHAICSELSIRMEDCVAWSDSRIALHWIRSAEPTGNSIVDGYVQQIQELAPTDIWQHVPSAQNPADVASRGASVPQLLDHDLCSESVGFSQSRSFICSDGLLRVGGRLHHSQLSFNKKHPPIVDGSNAFASLIISWAHLQALHGGFRATYVQVLQRVWLINGKRAIRRHIHHCVTCVAARSRAMSQIMAPLPPERVTPCRAIARTGLDYAGPFQVWASRGRGVRASKAWVAVFVCLTTKAVHLELAGDLSTASLLGALTRFSGRRGRPSELWSDNATHFHRADLELRNALNNERLNWITISDRLAEDGIKWSFIPPSAPHFGGLWEAAVKSFKAHLKRTLGPRRVTFEEMSTLLVSIEAVLNSRPLCPVTNC</sequence>
<dbReference type="OrthoDB" id="6615390at2759"/>
<dbReference type="InterPro" id="IPR001584">
    <property type="entry name" value="Integrase_cat-core"/>
</dbReference>
<gene>
    <name evidence="2" type="ORF">TBRA_LOCUS10400</name>
</gene>
<dbReference type="PROSITE" id="PS50994">
    <property type="entry name" value="INTEGRASE"/>
    <property type="match status" value="1"/>
</dbReference>
<keyword evidence="3" id="KW-1185">Reference proteome</keyword>
<reference evidence="2 3" key="1">
    <citation type="submission" date="2020-02" db="EMBL/GenBank/DDBJ databases">
        <authorList>
            <person name="Ferguson B K."/>
        </authorList>
    </citation>
    <scope>NUCLEOTIDE SEQUENCE [LARGE SCALE GENOMIC DNA]</scope>
</reference>
<evidence type="ECO:0000313" key="2">
    <source>
        <dbReference type="EMBL" id="CAB0038626.1"/>
    </source>
</evidence>
<dbReference type="InterPro" id="IPR012337">
    <property type="entry name" value="RNaseH-like_sf"/>
</dbReference>
<dbReference type="AlphaFoldDB" id="A0A6H5IP96"/>
<accession>A0A6H5IP96</accession>
<proteinExistence type="predicted"/>
<feature type="domain" description="Integrase catalytic" evidence="1">
    <location>
        <begin position="272"/>
        <end position="436"/>
    </location>
</feature>
<dbReference type="GO" id="GO:0015074">
    <property type="term" value="P:DNA integration"/>
    <property type="evidence" value="ECO:0007669"/>
    <property type="project" value="InterPro"/>
</dbReference>
<dbReference type="PANTHER" id="PTHR47331">
    <property type="entry name" value="PHD-TYPE DOMAIN-CONTAINING PROTEIN"/>
    <property type="match status" value="1"/>
</dbReference>